<comment type="function">
    <text evidence="8">Catalyzes the aldol cleavage of 4-hydroxy-4-methyl-2-oxoglutarate (HMG) into 2 molecules of pyruvate. Also contains a secondary oxaloacetate (OAA) decarboxylase activity due to the common pyruvate enolate transition state formed following C-C bond cleavage in the retro-aldol and decarboxylation reactions.</text>
</comment>
<keyword evidence="13" id="KW-0460">Magnesium</keyword>
<accession>A0A7G7MR68</accession>
<dbReference type="GO" id="GO:0008948">
    <property type="term" value="F:oxaloacetate decarboxylase activity"/>
    <property type="evidence" value="ECO:0007669"/>
    <property type="project" value="UniProtKB-EC"/>
</dbReference>
<evidence type="ECO:0000256" key="8">
    <source>
        <dbReference type="ARBA" id="ARBA00025046"/>
    </source>
</evidence>
<evidence type="ECO:0000256" key="10">
    <source>
        <dbReference type="ARBA" id="ARBA00030169"/>
    </source>
</evidence>
<evidence type="ECO:0000256" key="11">
    <source>
        <dbReference type="ARBA" id="ARBA00032305"/>
    </source>
</evidence>
<evidence type="ECO:0000256" key="4">
    <source>
        <dbReference type="ARBA" id="ARBA00011233"/>
    </source>
</evidence>
<feature type="binding site" evidence="13">
    <location>
        <position position="120"/>
    </location>
    <ligand>
        <name>Mg(2+)</name>
        <dbReference type="ChEBI" id="CHEBI:18420"/>
    </ligand>
</feature>
<evidence type="ECO:0000256" key="7">
    <source>
        <dbReference type="ARBA" id="ARBA00016549"/>
    </source>
</evidence>
<dbReference type="EMBL" id="CP060131">
    <property type="protein sequence ID" value="QNG55279.1"/>
    <property type="molecule type" value="Genomic_DNA"/>
</dbReference>
<dbReference type="RefSeq" id="WP_185722076.1">
    <property type="nucleotide sequence ID" value="NZ_BAAAWI010000001.1"/>
</dbReference>
<comment type="catalytic activity">
    <reaction evidence="1">
        <text>4-hydroxy-4-methyl-2-oxoglutarate = 2 pyruvate</text>
        <dbReference type="Rhea" id="RHEA:22748"/>
        <dbReference type="ChEBI" id="CHEBI:15361"/>
        <dbReference type="ChEBI" id="CHEBI:58276"/>
        <dbReference type="EC" id="4.1.3.17"/>
    </reaction>
</comment>
<evidence type="ECO:0000256" key="13">
    <source>
        <dbReference type="PIRSR" id="PIRSR605493-1"/>
    </source>
</evidence>
<dbReference type="SUPFAM" id="SSF89562">
    <property type="entry name" value="RraA-like"/>
    <property type="match status" value="1"/>
</dbReference>
<dbReference type="GO" id="GO:0047443">
    <property type="term" value="F:4-hydroxy-4-methyl-2-oxoglutarate aldolase activity"/>
    <property type="evidence" value="ECO:0007669"/>
    <property type="project" value="UniProtKB-EC"/>
</dbReference>
<dbReference type="PANTHER" id="PTHR33254:SF4">
    <property type="entry name" value="4-HYDROXY-4-METHYL-2-OXOGLUTARATE ALDOLASE 3-RELATED"/>
    <property type="match status" value="1"/>
</dbReference>
<evidence type="ECO:0000313" key="14">
    <source>
        <dbReference type="EMBL" id="QNG55279.1"/>
    </source>
</evidence>
<dbReference type="PANTHER" id="PTHR33254">
    <property type="entry name" value="4-HYDROXY-4-METHYL-2-OXOGLUTARATE ALDOLASE 3-RELATED"/>
    <property type="match status" value="1"/>
</dbReference>
<evidence type="ECO:0000256" key="9">
    <source>
        <dbReference type="ARBA" id="ARBA00029596"/>
    </source>
</evidence>
<dbReference type="KEGG" id="ppel:H6H00_01170"/>
<dbReference type="Proteomes" id="UP000515728">
    <property type="component" value="Chromosome"/>
</dbReference>
<dbReference type="InterPro" id="IPR036704">
    <property type="entry name" value="RraA/RraA-like_sf"/>
</dbReference>
<dbReference type="EC" id="4.1.1.112" evidence="6"/>
<dbReference type="InterPro" id="IPR005493">
    <property type="entry name" value="RraA/RraA-like"/>
</dbReference>
<comment type="similarity">
    <text evidence="3">Belongs to the class II aldolase/RraA-like family.</text>
</comment>
<protein>
    <recommendedName>
        <fullName evidence="7">Putative 4-hydroxy-4-methyl-2-oxoglutarate aldolase</fullName>
        <ecNumber evidence="6">4.1.1.112</ecNumber>
        <ecNumber evidence="5">4.1.3.17</ecNumber>
    </recommendedName>
    <alternativeName>
        <fullName evidence="11">Oxaloacetate decarboxylase</fullName>
    </alternativeName>
    <alternativeName>
        <fullName evidence="9">Regulator of ribonuclease activity homolog</fullName>
    </alternativeName>
    <alternativeName>
        <fullName evidence="10">RraA-like protein</fullName>
    </alternativeName>
</protein>
<organism evidence="14 15">
    <name type="scientific">Pseudonocardia petroleophila</name>
    <dbReference type="NCBI Taxonomy" id="37331"/>
    <lineage>
        <taxon>Bacteria</taxon>
        <taxon>Bacillati</taxon>
        <taxon>Actinomycetota</taxon>
        <taxon>Actinomycetes</taxon>
        <taxon>Pseudonocardiales</taxon>
        <taxon>Pseudonocardiaceae</taxon>
        <taxon>Pseudonocardia</taxon>
    </lineage>
</organism>
<evidence type="ECO:0000256" key="12">
    <source>
        <dbReference type="ARBA" id="ARBA00047973"/>
    </source>
</evidence>
<gene>
    <name evidence="14" type="ORF">H6H00_01170</name>
</gene>
<evidence type="ECO:0000313" key="15">
    <source>
        <dbReference type="Proteomes" id="UP000515728"/>
    </source>
</evidence>
<proteinExistence type="inferred from homology"/>
<keyword evidence="15" id="KW-1185">Reference proteome</keyword>
<comment type="subunit">
    <text evidence="4">Homotrimer.</text>
</comment>
<reference evidence="14 15" key="1">
    <citation type="submission" date="2020-08" db="EMBL/GenBank/DDBJ databases">
        <authorList>
            <person name="Mo P."/>
        </authorList>
    </citation>
    <scope>NUCLEOTIDE SEQUENCE [LARGE SCALE GENOMIC DNA]</scope>
    <source>
        <strain evidence="14 15">CGMCC 4.1532</strain>
    </source>
</reference>
<dbReference type="GO" id="GO:0046872">
    <property type="term" value="F:metal ion binding"/>
    <property type="evidence" value="ECO:0007669"/>
    <property type="project" value="UniProtKB-KW"/>
</dbReference>
<dbReference type="CDD" id="cd16841">
    <property type="entry name" value="RraA_family"/>
    <property type="match status" value="1"/>
</dbReference>
<comment type="cofactor">
    <cofactor evidence="2">
        <name>a divalent metal cation</name>
        <dbReference type="ChEBI" id="CHEBI:60240"/>
    </cofactor>
</comment>
<name>A0A7G7MR68_9PSEU</name>
<comment type="catalytic activity">
    <reaction evidence="12">
        <text>oxaloacetate + H(+) = pyruvate + CO2</text>
        <dbReference type="Rhea" id="RHEA:15641"/>
        <dbReference type="ChEBI" id="CHEBI:15361"/>
        <dbReference type="ChEBI" id="CHEBI:15378"/>
        <dbReference type="ChEBI" id="CHEBI:16452"/>
        <dbReference type="ChEBI" id="CHEBI:16526"/>
        <dbReference type="EC" id="4.1.1.112"/>
    </reaction>
</comment>
<dbReference type="Gene3D" id="3.50.30.40">
    <property type="entry name" value="Ribonuclease E inhibitor RraA/RraA-like"/>
    <property type="match status" value="1"/>
</dbReference>
<evidence type="ECO:0000256" key="6">
    <source>
        <dbReference type="ARBA" id="ARBA00012947"/>
    </source>
</evidence>
<keyword evidence="13" id="KW-0479">Metal-binding</keyword>
<feature type="binding site" evidence="13">
    <location>
        <position position="119"/>
    </location>
    <ligand>
        <name>substrate</name>
    </ligand>
</feature>
<dbReference type="EC" id="4.1.3.17" evidence="5"/>
<evidence type="ECO:0000256" key="1">
    <source>
        <dbReference type="ARBA" id="ARBA00001342"/>
    </source>
</evidence>
<sequence>MENDPAVRVRQLGCASLVDAMGRSHRHRAHLGPLVSPDPTRVLFGPVVTVAFVPYRDDLPESGLGFGPLFYQAVADAPPGAVLVLSAGGYPDVSHGGGTKLSRLHNHGLAGVLTDGRLRDFGELAGYDFATWCAGEATRWGGDTVMPFAANVAVELGGVLVSPGDYAYADSAGAVIIPAGSVSRVLDEAENIERDDAAFIEQIRDEDPAAMRRGTQITGET</sequence>
<comment type="cofactor">
    <cofactor evidence="13">
        <name>Mg(2+)</name>
        <dbReference type="ChEBI" id="CHEBI:18420"/>
    </cofactor>
</comment>
<evidence type="ECO:0000256" key="3">
    <source>
        <dbReference type="ARBA" id="ARBA00008621"/>
    </source>
</evidence>
<evidence type="ECO:0000256" key="2">
    <source>
        <dbReference type="ARBA" id="ARBA00001968"/>
    </source>
</evidence>
<evidence type="ECO:0000256" key="5">
    <source>
        <dbReference type="ARBA" id="ARBA00012213"/>
    </source>
</evidence>
<dbReference type="Pfam" id="PF03737">
    <property type="entry name" value="RraA-like"/>
    <property type="match status" value="1"/>
</dbReference>
<dbReference type="AlphaFoldDB" id="A0A7G7MR68"/>